<proteinExistence type="predicted"/>
<dbReference type="AlphaFoldDB" id="A0A2Z6SN67"/>
<dbReference type="EMBL" id="BEXD01004235">
    <property type="protein sequence ID" value="GBC08639.1"/>
    <property type="molecule type" value="Genomic_DNA"/>
</dbReference>
<sequence>MSLIRSNINGQTSWNPSELAQVLNFLDDNFDKWYNNNYNLCVKAKEATDVMWDAQSIYNKVHSLFCIVGEYLESGKKSTACTIIWEHAEIYEIVKRIYLKTKKRMKEEEQKVARIHKSNGHIDKILNADQITIEARIDRPCSIETIINLCDVKTQEVNNSATKSLEKVEAEYKERIGQISQYQSELIKQINETKRMINVTNQMVEDFRKF</sequence>
<gene>
    <name evidence="1" type="ORF">RclHR1_08280007</name>
</gene>
<evidence type="ECO:0000313" key="2">
    <source>
        <dbReference type="Proteomes" id="UP000247702"/>
    </source>
</evidence>
<evidence type="ECO:0000313" key="1">
    <source>
        <dbReference type="EMBL" id="GBC08639.1"/>
    </source>
</evidence>
<protein>
    <submittedName>
        <fullName evidence="1">Uncharacterized protein</fullName>
    </submittedName>
</protein>
<keyword evidence="2" id="KW-1185">Reference proteome</keyword>
<comment type="caution">
    <text evidence="1">The sequence shown here is derived from an EMBL/GenBank/DDBJ whole genome shotgun (WGS) entry which is preliminary data.</text>
</comment>
<dbReference type="Proteomes" id="UP000247702">
    <property type="component" value="Unassembled WGS sequence"/>
</dbReference>
<name>A0A2Z6SN67_9GLOM</name>
<organism evidence="1 2">
    <name type="scientific">Rhizophagus clarus</name>
    <dbReference type="NCBI Taxonomy" id="94130"/>
    <lineage>
        <taxon>Eukaryota</taxon>
        <taxon>Fungi</taxon>
        <taxon>Fungi incertae sedis</taxon>
        <taxon>Mucoromycota</taxon>
        <taxon>Glomeromycotina</taxon>
        <taxon>Glomeromycetes</taxon>
        <taxon>Glomerales</taxon>
        <taxon>Glomeraceae</taxon>
        <taxon>Rhizophagus</taxon>
    </lineage>
</organism>
<accession>A0A2Z6SN67</accession>
<reference evidence="1 2" key="1">
    <citation type="submission" date="2017-11" db="EMBL/GenBank/DDBJ databases">
        <title>The genome of Rhizophagus clarus HR1 reveals common genetic basis of auxotrophy among arbuscular mycorrhizal fungi.</title>
        <authorList>
            <person name="Kobayashi Y."/>
        </authorList>
    </citation>
    <scope>NUCLEOTIDE SEQUENCE [LARGE SCALE GENOMIC DNA]</scope>
    <source>
        <strain evidence="1 2">HR1</strain>
    </source>
</reference>